<organism evidence="2 3">
    <name type="scientific">Uabimicrobium amorphum</name>
    <dbReference type="NCBI Taxonomy" id="2596890"/>
    <lineage>
        <taxon>Bacteria</taxon>
        <taxon>Pseudomonadati</taxon>
        <taxon>Planctomycetota</taxon>
        <taxon>Candidatus Uabimicrobiia</taxon>
        <taxon>Candidatus Uabimicrobiales</taxon>
        <taxon>Candidatus Uabimicrobiaceae</taxon>
        <taxon>Candidatus Uabimicrobium</taxon>
    </lineage>
</organism>
<protein>
    <submittedName>
        <fullName evidence="2">Cell envelope biogenesis protein LolA</fullName>
    </submittedName>
</protein>
<reference evidence="2 3" key="1">
    <citation type="submission" date="2019-08" db="EMBL/GenBank/DDBJ databases">
        <title>Complete genome sequence of Candidatus Uab amorphum.</title>
        <authorList>
            <person name="Shiratori T."/>
            <person name="Suzuki S."/>
            <person name="Kakizawa Y."/>
            <person name="Ishida K."/>
        </authorList>
    </citation>
    <scope>NUCLEOTIDE SEQUENCE [LARGE SCALE GENOMIC DNA]</scope>
    <source>
        <strain evidence="2 3">SRT547</strain>
    </source>
</reference>
<dbReference type="CDD" id="cd16325">
    <property type="entry name" value="LolA"/>
    <property type="match status" value="1"/>
</dbReference>
<dbReference type="InterPro" id="IPR029046">
    <property type="entry name" value="LolA/LolB/LppX"/>
</dbReference>
<accession>A0A5S9INK3</accession>
<gene>
    <name evidence="2" type="ORF">UABAM_03522</name>
</gene>
<dbReference type="Proteomes" id="UP000326354">
    <property type="component" value="Chromosome"/>
</dbReference>
<dbReference type="OrthoDB" id="1027451at2"/>
<proteinExistence type="predicted"/>
<dbReference type="RefSeq" id="WP_151969277.1">
    <property type="nucleotide sequence ID" value="NZ_AP019860.1"/>
</dbReference>
<dbReference type="PANTHER" id="PTHR35869:SF1">
    <property type="entry name" value="OUTER-MEMBRANE LIPOPROTEIN CARRIER PROTEIN"/>
    <property type="match status" value="1"/>
</dbReference>
<evidence type="ECO:0000256" key="1">
    <source>
        <dbReference type="ARBA" id="ARBA00022729"/>
    </source>
</evidence>
<keyword evidence="3" id="KW-1185">Reference proteome</keyword>
<dbReference type="InterPro" id="IPR004564">
    <property type="entry name" value="OM_lipoprot_carrier_LolA-like"/>
</dbReference>
<sequence length="228" mass="27390">MRIIFLSFILCLSTSANEYIALPQKDQEQYLKKLQKNVREVQTMACQFKQEKRLELFDDVFRLKGWAYIRKTPRSIRWEYAKPLKKVVLINNEDMQVYKWRKNKRKRIINPNEKYIKLAYEYILAFFEGDFSEARKRFTLSIRKNYQGKHLLVFTSSAELKKFIQRIEIIVAADQKTIERVLIYESEKNYTNIKFAKILHNVKLKSDVFTEIFIENFSDGIEKTTSKN</sequence>
<dbReference type="AlphaFoldDB" id="A0A5S9INK3"/>
<dbReference type="SUPFAM" id="SSF89392">
    <property type="entry name" value="Prokaryotic lipoproteins and lipoprotein localization factors"/>
    <property type="match status" value="1"/>
</dbReference>
<evidence type="ECO:0000313" key="2">
    <source>
        <dbReference type="EMBL" id="BBM85159.1"/>
    </source>
</evidence>
<dbReference type="Pfam" id="PF03548">
    <property type="entry name" value="LolA"/>
    <property type="match status" value="1"/>
</dbReference>
<dbReference type="KEGG" id="uam:UABAM_03522"/>
<dbReference type="EMBL" id="AP019860">
    <property type="protein sequence ID" value="BBM85159.1"/>
    <property type="molecule type" value="Genomic_DNA"/>
</dbReference>
<dbReference type="Gene3D" id="2.50.20.10">
    <property type="entry name" value="Lipoprotein localisation LolA/LolB/LppX"/>
    <property type="match status" value="1"/>
</dbReference>
<name>A0A5S9INK3_UABAM</name>
<dbReference type="PANTHER" id="PTHR35869">
    <property type="entry name" value="OUTER-MEMBRANE LIPOPROTEIN CARRIER PROTEIN"/>
    <property type="match status" value="1"/>
</dbReference>
<keyword evidence="1" id="KW-0732">Signal</keyword>
<evidence type="ECO:0000313" key="3">
    <source>
        <dbReference type="Proteomes" id="UP000326354"/>
    </source>
</evidence>